<feature type="compositionally biased region" description="Low complexity" evidence="1">
    <location>
        <begin position="282"/>
        <end position="294"/>
    </location>
</feature>
<feature type="chain" id="PRO_5006631470" description="Ice-binding protein C-terminal domain-containing protein" evidence="2">
    <location>
        <begin position="28"/>
        <end position="339"/>
    </location>
</feature>
<dbReference type="InterPro" id="IPR013424">
    <property type="entry name" value="Ice-binding_C"/>
</dbReference>
<evidence type="ECO:0000313" key="5">
    <source>
        <dbReference type="Proteomes" id="UP000030700"/>
    </source>
</evidence>
<evidence type="ECO:0000256" key="2">
    <source>
        <dbReference type="SAM" id="SignalP"/>
    </source>
</evidence>
<accession>A0A0S6VU75</accession>
<feature type="domain" description="Ice-binding protein C-terminal" evidence="3">
    <location>
        <begin position="312"/>
        <end position="335"/>
    </location>
</feature>
<dbReference type="Pfam" id="PF07589">
    <property type="entry name" value="PEP-CTERM"/>
    <property type="match status" value="1"/>
</dbReference>
<dbReference type="AlphaFoldDB" id="A0A0S6VU75"/>
<feature type="region of interest" description="Disordered" evidence="1">
    <location>
        <begin position="242"/>
        <end position="313"/>
    </location>
</feature>
<keyword evidence="5" id="KW-1185">Reference proteome</keyword>
<dbReference type="NCBIfam" id="TIGR02595">
    <property type="entry name" value="PEP_CTERM"/>
    <property type="match status" value="1"/>
</dbReference>
<evidence type="ECO:0000256" key="1">
    <source>
        <dbReference type="SAM" id="MobiDB-lite"/>
    </source>
</evidence>
<proteinExistence type="predicted"/>
<dbReference type="Proteomes" id="UP000030700">
    <property type="component" value="Unassembled WGS sequence"/>
</dbReference>
<dbReference type="HOGENOM" id="CLU_817990_0_0_0"/>
<evidence type="ECO:0000313" key="4">
    <source>
        <dbReference type="EMBL" id="GAK51015.1"/>
    </source>
</evidence>
<feature type="signal peptide" evidence="2">
    <location>
        <begin position="1"/>
        <end position="27"/>
    </location>
</feature>
<organism evidence="4 5">
    <name type="scientific">Candidatus Moduliflexus flocculans</name>
    <dbReference type="NCBI Taxonomy" id="1499966"/>
    <lineage>
        <taxon>Bacteria</taxon>
        <taxon>Candidatus Moduliflexota</taxon>
        <taxon>Candidatus Moduliflexia</taxon>
        <taxon>Candidatus Moduliflexales</taxon>
        <taxon>Candidatus Moduliflexaceae</taxon>
    </lineage>
</organism>
<reference evidence="4 5" key="1">
    <citation type="journal article" date="2015" name="PeerJ">
        <title>First genomic representation of candidate bacterial phylum KSB3 points to enhanced environmental sensing as a trigger of wastewater bulking.</title>
        <authorList>
            <person name="Sekiguchi Y."/>
            <person name="Ohashi A."/>
            <person name="Parks D.H."/>
            <person name="Yamauchi T."/>
            <person name="Tyson G.W."/>
            <person name="Hugenholtz P."/>
        </authorList>
    </citation>
    <scope>NUCLEOTIDE SEQUENCE [LARGE SCALE GENOMIC DNA]</scope>
</reference>
<evidence type="ECO:0000259" key="3">
    <source>
        <dbReference type="Pfam" id="PF07589"/>
    </source>
</evidence>
<feature type="compositionally biased region" description="Low complexity" evidence="1">
    <location>
        <begin position="252"/>
        <end position="262"/>
    </location>
</feature>
<gene>
    <name evidence="4" type="ORF">U14_02257</name>
</gene>
<dbReference type="EMBL" id="DF820456">
    <property type="protein sequence ID" value="GAK51015.1"/>
    <property type="molecule type" value="Genomic_DNA"/>
</dbReference>
<protein>
    <recommendedName>
        <fullName evidence="3">Ice-binding protein C-terminal domain-containing protein</fullName>
    </recommendedName>
</protein>
<name>A0A0S6VU75_9BACT</name>
<sequence>MRFTHLRIQIAFFIVMSCCFASISAYAQTVNVDFESFPAGKGTPKDDLAVSDQYKNAYGITLSIDQDKNPNTVKDRIKPSLEQRGKQKKGAQGFFYNKGRLYDTEAAPYQGQLGNFFLKFNAKTPAKSNLLIELSRPATTVSGVLWDIDAANAKTYEQWKLTAYAKVNNAYVPIGTFNSPKGTPFKTATTYDGKPYAWTFDSSQLGGKSIDAVLIAFAGSKRNGLDAGFDKLGVVFKQAESAAPVKPQTMAEPTPTNTPTETPEIEDASEPTIPTTSDATQEETATPTESSPETGQQFSAPQPEEIMPNSPAVPEPGTLLLLSGGLFGLMAMIRRKYRK</sequence>
<keyword evidence="2" id="KW-0732">Signal</keyword>
<dbReference type="PROSITE" id="PS51257">
    <property type="entry name" value="PROKAR_LIPOPROTEIN"/>
    <property type="match status" value="1"/>
</dbReference>